<comment type="caution">
    <text evidence="1">The sequence shown here is derived from an EMBL/GenBank/DDBJ whole genome shotgun (WGS) entry which is preliminary data.</text>
</comment>
<evidence type="ECO:0000313" key="1">
    <source>
        <dbReference type="EMBL" id="PJJ43367.1"/>
    </source>
</evidence>
<proteinExistence type="predicted"/>
<protein>
    <submittedName>
        <fullName evidence="1">Uncharacterized protein</fullName>
    </submittedName>
</protein>
<organism evidence="1 2">
    <name type="scientific">Glutamicibacter mysorens</name>
    <dbReference type="NCBI Taxonomy" id="257984"/>
    <lineage>
        <taxon>Bacteria</taxon>
        <taxon>Bacillati</taxon>
        <taxon>Actinomycetota</taxon>
        <taxon>Actinomycetes</taxon>
        <taxon>Micrococcales</taxon>
        <taxon>Micrococcaceae</taxon>
        <taxon>Glutamicibacter</taxon>
    </lineage>
</organism>
<sequence>MGPTCFRSCSGTPLMNLIAIDDSSERWSPGIMAHFQYGFSCRYELAERGNEFPFEGTKFSASSAVEARNESSHQRRTDLFSRRNLRAADGMPLVDGMDPNIDSQRVGIGFVSHRCREAEQGRASPITVKVLAPPVSGTPLAHASLGSASLPAGTFLFKRGSLDSSRNATRVVIENAQAANSHANIPRPKSLNSARHC</sequence>
<dbReference type="Proteomes" id="UP000229263">
    <property type="component" value="Unassembled WGS sequence"/>
</dbReference>
<gene>
    <name evidence="1" type="ORF">ATK23_0550</name>
</gene>
<keyword evidence="2" id="KW-1185">Reference proteome</keyword>
<evidence type="ECO:0000313" key="2">
    <source>
        <dbReference type="Proteomes" id="UP000229263"/>
    </source>
</evidence>
<dbReference type="EMBL" id="PGEY01000001">
    <property type="protein sequence ID" value="PJJ43367.1"/>
    <property type="molecule type" value="Genomic_DNA"/>
</dbReference>
<reference evidence="1 2" key="1">
    <citation type="submission" date="2017-11" db="EMBL/GenBank/DDBJ databases">
        <title>Sequencing the genomes of 1000 actinobacteria strains.</title>
        <authorList>
            <person name="Klenk H.-P."/>
        </authorList>
    </citation>
    <scope>NUCLEOTIDE SEQUENCE [LARGE SCALE GENOMIC DNA]</scope>
    <source>
        <strain evidence="1 2">DSM 12798</strain>
    </source>
</reference>
<accession>A0ABX4MVY5</accession>
<name>A0ABX4MVY5_9MICC</name>